<feature type="transmembrane region" description="Helical" evidence="1">
    <location>
        <begin position="169"/>
        <end position="190"/>
    </location>
</feature>
<organism evidence="3 4">
    <name type="scientific">Candidatus Giovannonibacteria bacterium GW2011_GWA1_44_25</name>
    <dbReference type="NCBI Taxonomy" id="1618645"/>
    <lineage>
        <taxon>Bacteria</taxon>
        <taxon>Candidatus Giovannoniibacteriota</taxon>
    </lineage>
</organism>
<dbReference type="Proteomes" id="UP000034087">
    <property type="component" value="Unassembled WGS sequence"/>
</dbReference>
<evidence type="ECO:0000256" key="1">
    <source>
        <dbReference type="SAM" id="Phobius"/>
    </source>
</evidence>
<evidence type="ECO:0000313" key="3">
    <source>
        <dbReference type="EMBL" id="KKT59421.1"/>
    </source>
</evidence>
<evidence type="ECO:0000313" key="4">
    <source>
        <dbReference type="Proteomes" id="UP000034087"/>
    </source>
</evidence>
<gene>
    <name evidence="3" type="ORF">UW53_C0013G0022</name>
</gene>
<dbReference type="EMBL" id="LCIR01000013">
    <property type="protein sequence ID" value="KKT59421.1"/>
    <property type="molecule type" value="Genomic_DNA"/>
</dbReference>
<feature type="transmembrane region" description="Helical" evidence="1">
    <location>
        <begin position="114"/>
        <end position="135"/>
    </location>
</feature>
<accession>A0A0G1IJ73</accession>
<keyword evidence="2" id="KW-0732">Signal</keyword>
<comment type="caution">
    <text evidence="3">The sequence shown here is derived from an EMBL/GenBank/DDBJ whole genome shotgun (WGS) entry which is preliminary data.</text>
</comment>
<feature type="chain" id="PRO_5002537796" evidence="2">
    <location>
        <begin position="24"/>
        <end position="191"/>
    </location>
</feature>
<evidence type="ECO:0000256" key="2">
    <source>
        <dbReference type="SAM" id="SignalP"/>
    </source>
</evidence>
<sequence>MKKLVVLGLIAIALFSGSAVVSATQTSEDNETVVVRKKDLPPDVLKGLEERQSLAVMAKRIETYGKWVGIGKEIGSAVNESLSSITVQADNFAKTGVGKFTMFLVAYKVLGKDLLGMIIGVPLLVVWTALFIVFWRRLYVNRVVLYKIENKTKIYTVVPPAMAGEDRQWATGFLFGGYLIAMVWTIAGVIL</sequence>
<dbReference type="AlphaFoldDB" id="A0A0G1IJ73"/>
<keyword evidence="1" id="KW-0812">Transmembrane</keyword>
<proteinExistence type="predicted"/>
<keyword evidence="1" id="KW-1133">Transmembrane helix</keyword>
<keyword evidence="1" id="KW-0472">Membrane</keyword>
<reference evidence="3 4" key="1">
    <citation type="journal article" date="2015" name="Nature">
        <title>rRNA introns, odd ribosomes, and small enigmatic genomes across a large radiation of phyla.</title>
        <authorList>
            <person name="Brown C.T."/>
            <person name="Hug L.A."/>
            <person name="Thomas B.C."/>
            <person name="Sharon I."/>
            <person name="Castelle C.J."/>
            <person name="Singh A."/>
            <person name="Wilkins M.J."/>
            <person name="Williams K.H."/>
            <person name="Banfield J.F."/>
        </authorList>
    </citation>
    <scope>NUCLEOTIDE SEQUENCE [LARGE SCALE GENOMIC DNA]</scope>
</reference>
<feature type="signal peptide" evidence="2">
    <location>
        <begin position="1"/>
        <end position="23"/>
    </location>
</feature>
<name>A0A0G1IJ73_9BACT</name>
<protein>
    <submittedName>
        <fullName evidence="3">Uncharacterized protein</fullName>
    </submittedName>
</protein>